<name>A0A0E9P7N9_ANGAN</name>
<dbReference type="AlphaFoldDB" id="A0A0E9P7N9"/>
<dbReference type="EMBL" id="GBXM01108714">
    <property type="protein sequence ID" value="JAG99862.1"/>
    <property type="molecule type" value="Transcribed_RNA"/>
</dbReference>
<accession>A0A0E9P7N9</accession>
<reference evidence="1" key="2">
    <citation type="journal article" date="2015" name="Fish Shellfish Immunol.">
        <title>Early steps in the European eel (Anguilla anguilla)-Vibrio vulnificus interaction in the gills: Role of the RtxA13 toxin.</title>
        <authorList>
            <person name="Callol A."/>
            <person name="Pajuelo D."/>
            <person name="Ebbesson L."/>
            <person name="Teles M."/>
            <person name="MacKenzie S."/>
            <person name="Amaro C."/>
        </authorList>
    </citation>
    <scope>NUCLEOTIDE SEQUENCE</scope>
</reference>
<proteinExistence type="predicted"/>
<organism evidence="1">
    <name type="scientific">Anguilla anguilla</name>
    <name type="common">European freshwater eel</name>
    <name type="synonym">Muraena anguilla</name>
    <dbReference type="NCBI Taxonomy" id="7936"/>
    <lineage>
        <taxon>Eukaryota</taxon>
        <taxon>Metazoa</taxon>
        <taxon>Chordata</taxon>
        <taxon>Craniata</taxon>
        <taxon>Vertebrata</taxon>
        <taxon>Euteleostomi</taxon>
        <taxon>Actinopterygii</taxon>
        <taxon>Neopterygii</taxon>
        <taxon>Teleostei</taxon>
        <taxon>Anguilliformes</taxon>
        <taxon>Anguillidae</taxon>
        <taxon>Anguilla</taxon>
    </lineage>
</organism>
<sequence length="28" mass="3325">MIFILYFSMAKKSMSSIILDQIINQNKF</sequence>
<evidence type="ECO:0000313" key="1">
    <source>
        <dbReference type="EMBL" id="JAG99862.1"/>
    </source>
</evidence>
<reference evidence="1" key="1">
    <citation type="submission" date="2014-11" db="EMBL/GenBank/DDBJ databases">
        <authorList>
            <person name="Amaro Gonzalez C."/>
        </authorList>
    </citation>
    <scope>NUCLEOTIDE SEQUENCE</scope>
</reference>
<protein>
    <submittedName>
        <fullName evidence="1">Uncharacterized protein</fullName>
    </submittedName>
</protein>